<reference evidence="1" key="1">
    <citation type="journal article" date="2013" name="Genetics">
        <title>The draft genome and transcriptome of Panagrellus redivivus are shaped by the harsh demands of a free-living lifestyle.</title>
        <authorList>
            <person name="Srinivasan J."/>
            <person name="Dillman A.R."/>
            <person name="Macchietto M.G."/>
            <person name="Heikkinen L."/>
            <person name="Lakso M."/>
            <person name="Fracchia K.M."/>
            <person name="Antoshechkin I."/>
            <person name="Mortazavi A."/>
            <person name="Wong G."/>
            <person name="Sternberg P.W."/>
        </authorList>
    </citation>
    <scope>NUCLEOTIDE SEQUENCE [LARGE SCALE GENOMIC DNA]</scope>
    <source>
        <strain evidence="1">MT8872</strain>
    </source>
</reference>
<keyword evidence="1" id="KW-1185">Reference proteome</keyword>
<dbReference type="WBParaSite" id="Pan_g22139.t1">
    <property type="protein sequence ID" value="Pan_g22139.t1"/>
    <property type="gene ID" value="Pan_g22139"/>
</dbReference>
<sequence length="489" mass="56345">MPYPIAKLPYGLRRRLGELATPVERYRLQKAADSASICPPKLQPYKKTDMRCDYFEDWKFYKSENLVDLQTHPDVLVCEEKLIMSGATLKSFQSEKLDNLVARPKVLELADCDLSKALLDKVSTLTGKSVKKLYVRYNYDFANSVLNLAEVVASFPRVKSITVELVTLPQTWMTDILKLKKQSLMRLNIYLLEQRFVPFSSDELIAFVQYGLRRRLRELATPSEAYALQIAAPNYSGLQPIQMCQAVTHVKFSMNQHSKLSITENILHTRITRDLDLADNSFYCTQAISIQKFSLTDSPRLILDRFRLAPTCLCFEHCVIDASFLQQLVAHMERPLLILTFNNCTIQSETVATYTCDAFKSLTDLTLNYCEPPAVERASSFPLFLDAFLQMYCTTLEYVDIYSNSLSVLDIDKNKFLTLFMAQRKETSLMFVLNFVPNQQELENKLNTLFSDQHFERLHDVPSVVGKIITVVFVDYNSCEKEYYYVVRK</sequence>
<proteinExistence type="predicted"/>
<dbReference type="AlphaFoldDB" id="A0A7E4ZWN4"/>
<evidence type="ECO:0000313" key="1">
    <source>
        <dbReference type="Proteomes" id="UP000492821"/>
    </source>
</evidence>
<organism evidence="1 2">
    <name type="scientific">Panagrellus redivivus</name>
    <name type="common">Microworm</name>
    <dbReference type="NCBI Taxonomy" id="6233"/>
    <lineage>
        <taxon>Eukaryota</taxon>
        <taxon>Metazoa</taxon>
        <taxon>Ecdysozoa</taxon>
        <taxon>Nematoda</taxon>
        <taxon>Chromadorea</taxon>
        <taxon>Rhabditida</taxon>
        <taxon>Tylenchina</taxon>
        <taxon>Panagrolaimomorpha</taxon>
        <taxon>Panagrolaimoidea</taxon>
        <taxon>Panagrolaimidae</taxon>
        <taxon>Panagrellus</taxon>
    </lineage>
</organism>
<accession>A0A7E4ZWN4</accession>
<reference evidence="2" key="2">
    <citation type="submission" date="2020-10" db="UniProtKB">
        <authorList>
            <consortium name="WormBaseParasite"/>
        </authorList>
    </citation>
    <scope>IDENTIFICATION</scope>
</reference>
<evidence type="ECO:0000313" key="2">
    <source>
        <dbReference type="WBParaSite" id="Pan_g22139.t1"/>
    </source>
</evidence>
<name>A0A7E4ZWN4_PANRE</name>
<dbReference type="SUPFAM" id="SSF52047">
    <property type="entry name" value="RNI-like"/>
    <property type="match status" value="1"/>
</dbReference>
<dbReference type="Gene3D" id="3.80.10.10">
    <property type="entry name" value="Ribonuclease Inhibitor"/>
    <property type="match status" value="1"/>
</dbReference>
<dbReference type="Proteomes" id="UP000492821">
    <property type="component" value="Unassembled WGS sequence"/>
</dbReference>
<dbReference type="InterPro" id="IPR032675">
    <property type="entry name" value="LRR_dom_sf"/>
</dbReference>
<protein>
    <submittedName>
        <fullName evidence="2">F-box domain-containing protein</fullName>
    </submittedName>
</protein>